<dbReference type="InterPro" id="IPR011042">
    <property type="entry name" value="6-blade_b-propeller_TolB-like"/>
</dbReference>
<keyword evidence="3" id="KW-0472">Membrane</keyword>
<feature type="region of interest" description="Disordered" evidence="2">
    <location>
        <begin position="1"/>
        <end position="42"/>
    </location>
</feature>
<dbReference type="KEGG" id="ccot:CCAX7_38770"/>
<protein>
    <submittedName>
        <fullName evidence="4">Uncharacterized protein</fullName>
    </submittedName>
</protein>
<keyword evidence="3" id="KW-1133">Transmembrane helix</keyword>
<dbReference type="SUPFAM" id="SSF82171">
    <property type="entry name" value="DPP6 N-terminal domain-like"/>
    <property type="match status" value="1"/>
</dbReference>
<feature type="region of interest" description="Disordered" evidence="2">
    <location>
        <begin position="205"/>
        <end position="240"/>
    </location>
</feature>
<dbReference type="Proteomes" id="UP000287394">
    <property type="component" value="Chromosome"/>
</dbReference>
<evidence type="ECO:0000256" key="1">
    <source>
        <dbReference type="ARBA" id="ARBA00009820"/>
    </source>
</evidence>
<dbReference type="AlphaFoldDB" id="A0A402D3K9"/>
<dbReference type="RefSeq" id="WP_119324138.1">
    <property type="nucleotide sequence ID" value="NZ_AP025739.1"/>
</dbReference>
<feature type="transmembrane region" description="Helical" evidence="3">
    <location>
        <begin position="52"/>
        <end position="72"/>
    </location>
</feature>
<dbReference type="EMBL" id="AP025739">
    <property type="protein sequence ID" value="BDI31826.1"/>
    <property type="molecule type" value="Genomic_DNA"/>
</dbReference>
<keyword evidence="3" id="KW-0812">Transmembrane</keyword>
<evidence type="ECO:0000256" key="3">
    <source>
        <dbReference type="SAM" id="Phobius"/>
    </source>
</evidence>
<evidence type="ECO:0000313" key="5">
    <source>
        <dbReference type="Proteomes" id="UP000287394"/>
    </source>
</evidence>
<comment type="similarity">
    <text evidence="1">Belongs to the TolB family.</text>
</comment>
<reference evidence="4 5" key="1">
    <citation type="journal article" date="2019" name="Int. J. Syst. Evol. Microbiol.">
        <title>Capsulimonas corticalis gen. nov., sp. nov., an aerobic capsulated bacterium, of a novel bacterial order, Capsulimonadales ord. nov., of the class Armatimonadia of the phylum Armatimonadetes.</title>
        <authorList>
            <person name="Li J."/>
            <person name="Kudo C."/>
            <person name="Tonouchi A."/>
        </authorList>
    </citation>
    <scope>NUCLEOTIDE SEQUENCE [LARGE SCALE GENOMIC DNA]</scope>
    <source>
        <strain evidence="4 5">AX-7</strain>
    </source>
</reference>
<keyword evidence="5" id="KW-1185">Reference proteome</keyword>
<name>A0A402D3K9_9BACT</name>
<dbReference type="InterPro" id="IPR011659">
    <property type="entry name" value="WD40"/>
</dbReference>
<dbReference type="PANTHER" id="PTHR36842:SF1">
    <property type="entry name" value="PROTEIN TOLB"/>
    <property type="match status" value="1"/>
</dbReference>
<dbReference type="Gene3D" id="2.120.10.30">
    <property type="entry name" value="TolB, C-terminal domain"/>
    <property type="match status" value="2"/>
</dbReference>
<evidence type="ECO:0000313" key="4">
    <source>
        <dbReference type="EMBL" id="BDI31826.1"/>
    </source>
</evidence>
<sequence length="444" mass="46620">MTDFPAPEDTSPSPDNHEAPQDGAAPSDQPGGAGPRKVYESNLLPDRRRNRVSPWLLIPILLAGFGAAYYFLLFKPQQRRHIVTAGEIVFASDRNSPGVSHLWAMTPGGTPRALTSGASPDTSPAFAPDGNQIALLSPRLRDQSQIFLVDADGQNLIPVTHTSGTKDLPIFAPSDNRLLGYTSSGVLYRMELGTKSIDQIVPADTDASHHHSGSADDNQEAPAPAQPTTVPSYAWRPGAPRDEQGLAAVQDTDGLQTLAILPKPDADLITTSTGQPGGPPLIAADAMSVGWSPTGGLLAVAVLGVKGLPPGKSLSGIILFDGQGKPAQSAPPVQIASAILGPENPVFTPDGAAILFEIWRQPDLASRKCVGLFIANTDASGQPHVVVKGDAEHAQFSRDGKTIYYLTTRADGKHDLCSVGLDGAGFQRLSDGAEDVTHFALSPQ</sequence>
<proteinExistence type="inferred from homology"/>
<dbReference type="PANTHER" id="PTHR36842">
    <property type="entry name" value="PROTEIN TOLB HOMOLOG"/>
    <property type="match status" value="1"/>
</dbReference>
<accession>A0A402D3K9</accession>
<dbReference type="Pfam" id="PF07676">
    <property type="entry name" value="PD40"/>
    <property type="match status" value="2"/>
</dbReference>
<organism evidence="4 5">
    <name type="scientific">Capsulimonas corticalis</name>
    <dbReference type="NCBI Taxonomy" id="2219043"/>
    <lineage>
        <taxon>Bacteria</taxon>
        <taxon>Bacillati</taxon>
        <taxon>Armatimonadota</taxon>
        <taxon>Armatimonadia</taxon>
        <taxon>Capsulimonadales</taxon>
        <taxon>Capsulimonadaceae</taxon>
        <taxon>Capsulimonas</taxon>
    </lineage>
</organism>
<gene>
    <name evidence="4" type="ORF">CCAX7_38770</name>
</gene>
<evidence type="ECO:0000256" key="2">
    <source>
        <dbReference type="SAM" id="MobiDB-lite"/>
    </source>
</evidence>
<dbReference type="OrthoDB" id="108903at2"/>